<organism evidence="10 11">
    <name type="scientific">Longimonas halophila</name>
    <dbReference type="NCBI Taxonomy" id="1469170"/>
    <lineage>
        <taxon>Bacteria</taxon>
        <taxon>Pseudomonadati</taxon>
        <taxon>Rhodothermota</taxon>
        <taxon>Rhodothermia</taxon>
        <taxon>Rhodothermales</taxon>
        <taxon>Salisaetaceae</taxon>
        <taxon>Longimonas</taxon>
    </lineage>
</organism>
<dbReference type="Gene3D" id="3.30.450.20">
    <property type="entry name" value="PAS domain"/>
    <property type="match status" value="1"/>
</dbReference>
<dbReference type="GO" id="GO:0000155">
    <property type="term" value="F:phosphorelay sensor kinase activity"/>
    <property type="evidence" value="ECO:0007669"/>
    <property type="project" value="InterPro"/>
</dbReference>
<dbReference type="Gene3D" id="1.20.5.1930">
    <property type="match status" value="1"/>
</dbReference>
<dbReference type="InterPro" id="IPR050482">
    <property type="entry name" value="Sensor_HK_TwoCompSys"/>
</dbReference>
<dbReference type="InterPro" id="IPR000014">
    <property type="entry name" value="PAS"/>
</dbReference>
<evidence type="ECO:0000256" key="3">
    <source>
        <dbReference type="ARBA" id="ARBA00022553"/>
    </source>
</evidence>
<dbReference type="PROSITE" id="PS50112">
    <property type="entry name" value="PAS"/>
    <property type="match status" value="1"/>
</dbReference>
<dbReference type="NCBIfam" id="TIGR00229">
    <property type="entry name" value="sensory_box"/>
    <property type="match status" value="1"/>
</dbReference>
<dbReference type="InterPro" id="IPR003594">
    <property type="entry name" value="HATPase_dom"/>
</dbReference>
<dbReference type="CDD" id="cd00130">
    <property type="entry name" value="PAS"/>
    <property type="match status" value="1"/>
</dbReference>
<dbReference type="GO" id="GO:0046983">
    <property type="term" value="F:protein dimerization activity"/>
    <property type="evidence" value="ECO:0007669"/>
    <property type="project" value="InterPro"/>
</dbReference>
<dbReference type="SMART" id="SM00091">
    <property type="entry name" value="PAS"/>
    <property type="match status" value="1"/>
</dbReference>
<dbReference type="RefSeq" id="WP_098062483.1">
    <property type="nucleotide sequence ID" value="NZ_PDEP01000008.1"/>
</dbReference>
<dbReference type="EC" id="2.7.13.3" evidence="2"/>
<evidence type="ECO:0000256" key="1">
    <source>
        <dbReference type="ARBA" id="ARBA00000085"/>
    </source>
</evidence>
<evidence type="ECO:0000256" key="4">
    <source>
        <dbReference type="ARBA" id="ARBA00022679"/>
    </source>
</evidence>
<feature type="domain" description="PAS" evidence="9">
    <location>
        <begin position="39"/>
        <end position="104"/>
    </location>
</feature>
<dbReference type="OrthoDB" id="9760839at2"/>
<dbReference type="PANTHER" id="PTHR24421:SF10">
    <property type="entry name" value="NITRATE_NITRITE SENSOR PROTEIN NARQ"/>
    <property type="match status" value="1"/>
</dbReference>
<dbReference type="GO" id="GO:0005524">
    <property type="term" value="F:ATP binding"/>
    <property type="evidence" value="ECO:0007669"/>
    <property type="project" value="UniProtKB-KW"/>
</dbReference>
<proteinExistence type="predicted"/>
<protein>
    <recommendedName>
        <fullName evidence="2">histidine kinase</fullName>
        <ecNumber evidence="2">2.7.13.3</ecNumber>
    </recommendedName>
</protein>
<dbReference type="PANTHER" id="PTHR24421">
    <property type="entry name" value="NITRATE/NITRITE SENSOR PROTEIN NARX-RELATED"/>
    <property type="match status" value="1"/>
</dbReference>
<keyword evidence="8" id="KW-0902">Two-component regulatory system</keyword>
<dbReference type="InterPro" id="IPR011712">
    <property type="entry name" value="Sig_transdc_His_kin_sub3_dim/P"/>
</dbReference>
<dbReference type="SUPFAM" id="SSF55785">
    <property type="entry name" value="PYP-like sensor domain (PAS domain)"/>
    <property type="match status" value="1"/>
</dbReference>
<dbReference type="Pfam" id="PF02518">
    <property type="entry name" value="HATPase_c"/>
    <property type="match status" value="1"/>
</dbReference>
<dbReference type="EMBL" id="PDEP01000008">
    <property type="protein sequence ID" value="PEN06589.1"/>
    <property type="molecule type" value="Genomic_DNA"/>
</dbReference>
<keyword evidence="6" id="KW-0418">Kinase</keyword>
<comment type="catalytic activity">
    <reaction evidence="1">
        <text>ATP + protein L-histidine = ADP + protein N-phospho-L-histidine.</text>
        <dbReference type="EC" id="2.7.13.3"/>
    </reaction>
</comment>
<gene>
    <name evidence="10" type="ORF">CRI93_09940</name>
</gene>
<evidence type="ECO:0000256" key="7">
    <source>
        <dbReference type="ARBA" id="ARBA00022840"/>
    </source>
</evidence>
<comment type="caution">
    <text evidence="10">The sequence shown here is derived from an EMBL/GenBank/DDBJ whole genome shotgun (WGS) entry which is preliminary data.</text>
</comment>
<evidence type="ECO:0000256" key="6">
    <source>
        <dbReference type="ARBA" id="ARBA00022777"/>
    </source>
</evidence>
<dbReference type="GO" id="GO:0016020">
    <property type="term" value="C:membrane"/>
    <property type="evidence" value="ECO:0007669"/>
    <property type="project" value="InterPro"/>
</dbReference>
<keyword evidence="11" id="KW-1185">Reference proteome</keyword>
<dbReference type="Proteomes" id="UP000221024">
    <property type="component" value="Unassembled WGS sequence"/>
</dbReference>
<evidence type="ECO:0000313" key="11">
    <source>
        <dbReference type="Proteomes" id="UP000221024"/>
    </source>
</evidence>
<sequence length="372" mass="40760">MLTFIDMTTTQWERPAWSLSSSLSPYQPQRPEPAPLPSRVLDSMGAVVVEMDAEGRIQFMNRACTQLVGASLDAMIGEDVRMLFANPEEMHVLTRGFEALRSGRAGQIHLEMHWMRDDAPPRLLEGTCTARRSTPNADVESLVLVGIDVTERRDMERDMTALNTAERRAVSQSLHESLGMQLAATAMHVQNLKAAVEQGTPCTADDLDAIADAIREGVDKARELSHELLPVSLQQDRLTEALSDLAREADRHGPGRCTFIGGDDLPAVHNASVAMHLHRIAEEAVANAHAHAAPTHTGIRLHATSRALVLTIHNDGSVWHPTQHDHTPSDAGKGLSRMRYRAHLIGATFHVGHSQGMTTVTCRLPLRRISAA</sequence>
<keyword evidence="3" id="KW-0597">Phosphoprotein</keyword>
<dbReference type="AlphaFoldDB" id="A0A2H3NL68"/>
<dbReference type="Gene3D" id="3.30.565.10">
    <property type="entry name" value="Histidine kinase-like ATPase, C-terminal domain"/>
    <property type="match status" value="1"/>
</dbReference>
<evidence type="ECO:0000256" key="5">
    <source>
        <dbReference type="ARBA" id="ARBA00022741"/>
    </source>
</evidence>
<reference evidence="10 11" key="1">
    <citation type="submission" date="2017-10" db="EMBL/GenBank/DDBJ databases">
        <title>Draft genome of Longimonas halophila.</title>
        <authorList>
            <person name="Goh K.M."/>
            <person name="Shamsir M.S."/>
            <person name="Lim S.W."/>
        </authorList>
    </citation>
    <scope>NUCLEOTIDE SEQUENCE [LARGE SCALE GENOMIC DNA]</scope>
    <source>
        <strain evidence="10 11">KCTC 42399</strain>
    </source>
</reference>
<evidence type="ECO:0000313" key="10">
    <source>
        <dbReference type="EMBL" id="PEN06589.1"/>
    </source>
</evidence>
<dbReference type="Pfam" id="PF13426">
    <property type="entry name" value="PAS_9"/>
    <property type="match status" value="1"/>
</dbReference>
<dbReference type="InterPro" id="IPR035965">
    <property type="entry name" value="PAS-like_dom_sf"/>
</dbReference>
<keyword evidence="7" id="KW-0067">ATP-binding</keyword>
<keyword evidence="4" id="KW-0808">Transferase</keyword>
<dbReference type="InterPro" id="IPR036890">
    <property type="entry name" value="HATPase_C_sf"/>
</dbReference>
<evidence type="ECO:0000256" key="2">
    <source>
        <dbReference type="ARBA" id="ARBA00012438"/>
    </source>
</evidence>
<evidence type="ECO:0000259" key="9">
    <source>
        <dbReference type="PROSITE" id="PS50112"/>
    </source>
</evidence>
<name>A0A2H3NL68_9BACT</name>
<accession>A0A2H3NL68</accession>
<dbReference type="SUPFAM" id="SSF55874">
    <property type="entry name" value="ATPase domain of HSP90 chaperone/DNA topoisomerase II/histidine kinase"/>
    <property type="match status" value="1"/>
</dbReference>
<evidence type="ECO:0000256" key="8">
    <source>
        <dbReference type="ARBA" id="ARBA00023012"/>
    </source>
</evidence>
<dbReference type="Pfam" id="PF07730">
    <property type="entry name" value="HisKA_3"/>
    <property type="match status" value="1"/>
</dbReference>
<keyword evidence="5" id="KW-0547">Nucleotide-binding</keyword>